<dbReference type="InterPro" id="IPR002168">
    <property type="entry name" value="Lipase_GDXG_HIS_AS"/>
</dbReference>
<dbReference type="PROSITE" id="PS01173">
    <property type="entry name" value="LIPASE_GDXG_HIS"/>
    <property type="match status" value="1"/>
</dbReference>
<accession>A0ABT0DSC4</accession>
<proteinExistence type="inferred from homology"/>
<evidence type="ECO:0000313" key="4">
    <source>
        <dbReference type="EMBL" id="MCK0530017.1"/>
    </source>
</evidence>
<dbReference type="InterPro" id="IPR029058">
    <property type="entry name" value="AB_hydrolase_fold"/>
</dbReference>
<dbReference type="InterPro" id="IPR050300">
    <property type="entry name" value="GDXG_lipolytic_enzyme"/>
</dbReference>
<dbReference type="EMBL" id="JALKHS010000001">
    <property type="protein sequence ID" value="MCK0530017.1"/>
    <property type="molecule type" value="Genomic_DNA"/>
</dbReference>
<dbReference type="InterPro" id="IPR013094">
    <property type="entry name" value="AB_hydrolase_3"/>
</dbReference>
<gene>
    <name evidence="4" type="ORF">MU848_00300</name>
</gene>
<dbReference type="RefSeq" id="WP_247229422.1">
    <property type="nucleotide sequence ID" value="NZ_JALKHS010000001.1"/>
</dbReference>
<keyword evidence="2 4" id="KW-0378">Hydrolase</keyword>
<comment type="similarity">
    <text evidence="1">Belongs to the 'GDXG' lipolytic enzyme family.</text>
</comment>
<dbReference type="PANTHER" id="PTHR48081">
    <property type="entry name" value="AB HYDROLASE SUPERFAMILY PROTEIN C4A8.06C"/>
    <property type="match status" value="1"/>
</dbReference>
<keyword evidence="5" id="KW-1185">Reference proteome</keyword>
<evidence type="ECO:0000259" key="3">
    <source>
        <dbReference type="Pfam" id="PF07859"/>
    </source>
</evidence>
<sequence length="316" mass="33668">MRDLIEPSLLPGLEFMPAFELTDESLPAVRAGMEQMSAAVPEPEGSGVEWREERIAALGGHELVVRVYRPSDAEGVLPAVLHIHGGGYVMGSVATNHLSNIELARSASALIVSVDYRLAPETVAPGAVEDCYAALQWLHDSAEQLGIDRTRIAVRGESAGGGLAAALALLARDRGGPAIAHQNLIYPMLDDRTCITRLPAHLGAFVWTPQANAFGWRSLLGQEPGSADISPYAAPARAEDLAGLPPAFICVGALDLFLVEDMDYARRLIEAGVAAELHVYPGAYHGFDVLPDAPPVLQMKRDAIAALRKALHPAEI</sequence>
<protein>
    <submittedName>
        <fullName evidence="4">Alpha/beta hydrolase</fullName>
    </submittedName>
</protein>
<comment type="caution">
    <text evidence="4">The sequence shown here is derived from an EMBL/GenBank/DDBJ whole genome shotgun (WGS) entry which is preliminary data.</text>
</comment>
<dbReference type="Pfam" id="PF07859">
    <property type="entry name" value="Abhydrolase_3"/>
    <property type="match status" value="1"/>
</dbReference>
<dbReference type="Gene3D" id="3.40.50.1820">
    <property type="entry name" value="alpha/beta hydrolase"/>
    <property type="match status" value="1"/>
</dbReference>
<reference evidence="4 5" key="1">
    <citation type="submission" date="2022-04" db="EMBL/GenBank/DDBJ databases">
        <authorList>
            <person name="Huq M.A."/>
        </authorList>
    </citation>
    <scope>NUCLEOTIDE SEQUENCE [LARGE SCALE GENOMIC DNA]</scope>
    <source>
        <strain evidence="4 5">MAH-33</strain>
    </source>
</reference>
<dbReference type="PANTHER" id="PTHR48081:SF8">
    <property type="entry name" value="ALPHA_BETA HYDROLASE FOLD-3 DOMAIN-CONTAINING PROTEIN-RELATED"/>
    <property type="match status" value="1"/>
</dbReference>
<dbReference type="GO" id="GO:0016787">
    <property type="term" value="F:hydrolase activity"/>
    <property type="evidence" value="ECO:0007669"/>
    <property type="project" value="UniProtKB-KW"/>
</dbReference>
<name>A0ABT0DSC4_9SPHN</name>
<evidence type="ECO:0000313" key="5">
    <source>
        <dbReference type="Proteomes" id="UP001203512"/>
    </source>
</evidence>
<evidence type="ECO:0000256" key="2">
    <source>
        <dbReference type="ARBA" id="ARBA00022801"/>
    </source>
</evidence>
<organism evidence="4 5">
    <name type="scientific">Sphingobium agri</name>
    <dbReference type="NCBI Taxonomy" id="2933566"/>
    <lineage>
        <taxon>Bacteria</taxon>
        <taxon>Pseudomonadati</taxon>
        <taxon>Pseudomonadota</taxon>
        <taxon>Alphaproteobacteria</taxon>
        <taxon>Sphingomonadales</taxon>
        <taxon>Sphingomonadaceae</taxon>
        <taxon>Sphingobium</taxon>
    </lineage>
</organism>
<dbReference type="SUPFAM" id="SSF53474">
    <property type="entry name" value="alpha/beta-Hydrolases"/>
    <property type="match status" value="1"/>
</dbReference>
<feature type="domain" description="Alpha/beta hydrolase fold-3" evidence="3">
    <location>
        <begin position="80"/>
        <end position="287"/>
    </location>
</feature>
<evidence type="ECO:0000256" key="1">
    <source>
        <dbReference type="ARBA" id="ARBA00010515"/>
    </source>
</evidence>
<dbReference type="Proteomes" id="UP001203512">
    <property type="component" value="Unassembled WGS sequence"/>
</dbReference>